<evidence type="ECO:0000313" key="3">
    <source>
        <dbReference type="EMBL" id="MBA9059278.1"/>
    </source>
</evidence>
<dbReference type="PANTHER" id="PTHR34315:SF1">
    <property type="entry name" value="INTRADIOL RING-CLEAVAGE DIOXYGENASES DOMAIN-CONTAINING PROTEIN-RELATED"/>
    <property type="match status" value="1"/>
</dbReference>
<dbReference type="InterPro" id="IPR000627">
    <property type="entry name" value="Intradiol_dOase_C"/>
</dbReference>
<reference evidence="3 4" key="1">
    <citation type="submission" date="2020-08" db="EMBL/GenBank/DDBJ databases">
        <title>Sequencing the genomes of 1000 actinobacteria strains.</title>
        <authorList>
            <person name="Klenk H.-P."/>
        </authorList>
    </citation>
    <scope>NUCLEOTIDE SEQUENCE [LARGE SCALE GENOMIC DNA]</scope>
    <source>
        <strain evidence="3 4">DSM 21948</strain>
    </source>
</reference>
<accession>A0ABR6CZK7</accession>
<organism evidence="3 4">
    <name type="scientific">Micrococcus yunnanensis</name>
    <dbReference type="NCBI Taxonomy" id="566027"/>
    <lineage>
        <taxon>Bacteria</taxon>
        <taxon>Bacillati</taxon>
        <taxon>Actinomycetota</taxon>
        <taxon>Actinomycetes</taxon>
        <taxon>Micrococcales</taxon>
        <taxon>Micrococcaceae</taxon>
        <taxon>Micrococcus</taxon>
    </lineage>
</organism>
<feature type="compositionally biased region" description="Gly residues" evidence="1">
    <location>
        <begin position="347"/>
        <end position="364"/>
    </location>
</feature>
<dbReference type="InterPro" id="IPR015889">
    <property type="entry name" value="Intradiol_dOase_core"/>
</dbReference>
<feature type="region of interest" description="Disordered" evidence="1">
    <location>
        <begin position="101"/>
        <end position="134"/>
    </location>
</feature>
<feature type="compositionally biased region" description="Low complexity" evidence="1">
    <location>
        <begin position="101"/>
        <end position="132"/>
    </location>
</feature>
<sequence length="370" mass="38112">MPCWPLDAVRHPAGAPREELHGPWLSIRSRRPFPQVSEGGEAPAVTPTFEGRAFHRPAEDVEDQGAAFDVGTLVSRRNALGIFGAGAGALVLAACGVQEGASSSSGSTSASAGSSSPAASSSSAASASPSATLTEMVTENARPYPGGGSNGPDVLDASGIERSDLTTSIDTGTAAEGVPLRVTMNVIDMANGDAAMTGAAVYLWHADAQGRYSMYSDGITEETYLRGVQVVGDDGTVTFTTVWPGCYDGRWPHLHFEVFPDKASITDSTNNVLTSQIAMPEEQSAQVYATSAYDGSTENFADVSLETDNVFSDGYETQLPQITGSVEKGFAITIDVPIDTTTEQEQGGMGGPGGGQPPAGGEGGQPPAQP</sequence>
<evidence type="ECO:0000313" key="4">
    <source>
        <dbReference type="Proteomes" id="UP000572670"/>
    </source>
</evidence>
<evidence type="ECO:0000259" key="2">
    <source>
        <dbReference type="Pfam" id="PF00775"/>
    </source>
</evidence>
<feature type="domain" description="Intradiol ring-cleavage dioxygenases" evidence="2">
    <location>
        <begin position="162"/>
        <end position="248"/>
    </location>
</feature>
<protein>
    <submittedName>
        <fullName evidence="3">Protocatechuate 3,4-dioxygenase beta subunit</fullName>
    </submittedName>
</protein>
<dbReference type="SUPFAM" id="SSF49482">
    <property type="entry name" value="Aromatic compound dioxygenase"/>
    <property type="match status" value="1"/>
</dbReference>
<gene>
    <name evidence="3" type="ORF">HDA34_000985</name>
</gene>
<proteinExistence type="predicted"/>
<dbReference type="PANTHER" id="PTHR34315">
    <property type="match status" value="1"/>
</dbReference>
<feature type="region of interest" description="Disordered" evidence="1">
    <location>
        <begin position="341"/>
        <end position="370"/>
    </location>
</feature>
<name>A0ABR6CZK7_9MICC</name>
<comment type="caution">
    <text evidence="3">The sequence shown here is derived from an EMBL/GenBank/DDBJ whole genome shotgun (WGS) entry which is preliminary data.</text>
</comment>
<dbReference type="Proteomes" id="UP000572670">
    <property type="component" value="Unassembled WGS sequence"/>
</dbReference>
<keyword evidence="4" id="KW-1185">Reference proteome</keyword>
<dbReference type="EMBL" id="JACJIK010000001">
    <property type="protein sequence ID" value="MBA9059278.1"/>
    <property type="molecule type" value="Genomic_DNA"/>
</dbReference>
<evidence type="ECO:0000256" key="1">
    <source>
        <dbReference type="SAM" id="MobiDB-lite"/>
    </source>
</evidence>
<dbReference type="Gene3D" id="2.60.130.10">
    <property type="entry name" value="Aromatic compound dioxygenase"/>
    <property type="match status" value="1"/>
</dbReference>
<dbReference type="Pfam" id="PF00775">
    <property type="entry name" value="Dioxygenase_C"/>
    <property type="match status" value="1"/>
</dbReference>